<evidence type="ECO:0000256" key="1">
    <source>
        <dbReference type="ARBA" id="ARBA00008025"/>
    </source>
</evidence>
<evidence type="ECO:0000256" key="8">
    <source>
        <dbReference type="ARBA" id="ARBA00046278"/>
    </source>
</evidence>
<dbReference type="PROSITE" id="PS50892">
    <property type="entry name" value="V_SNARE"/>
    <property type="match status" value="1"/>
</dbReference>
<dbReference type="GO" id="GO:0006888">
    <property type="term" value="P:endoplasmic reticulum to Golgi vesicle-mediated transport"/>
    <property type="evidence" value="ECO:0007669"/>
    <property type="project" value="TreeGrafter"/>
</dbReference>
<dbReference type="PANTHER" id="PTHR45806">
    <property type="entry name" value="SYNAPTOBREVIN HOMOLOG YKT6"/>
    <property type="match status" value="1"/>
</dbReference>
<comment type="caution">
    <text evidence="12">The sequence shown here is derived from an EMBL/GenBank/DDBJ whole genome shotgun (WGS) entry which is preliminary data.</text>
</comment>
<keyword evidence="13" id="KW-1185">Reference proteome</keyword>
<dbReference type="AlphaFoldDB" id="A0A9W8CUD5"/>
<evidence type="ECO:0000256" key="9">
    <source>
        <dbReference type="PROSITE-ProRule" id="PRU00290"/>
    </source>
</evidence>
<dbReference type="InterPro" id="IPR010908">
    <property type="entry name" value="Longin_dom"/>
</dbReference>
<dbReference type="CDD" id="cd14824">
    <property type="entry name" value="Longin"/>
    <property type="match status" value="1"/>
</dbReference>
<dbReference type="SUPFAM" id="SSF58038">
    <property type="entry name" value="SNARE fusion complex"/>
    <property type="match status" value="1"/>
</dbReference>
<dbReference type="InterPro" id="IPR042855">
    <property type="entry name" value="V_SNARE_CC"/>
</dbReference>
<dbReference type="Gene3D" id="3.30.450.50">
    <property type="entry name" value="Longin domain"/>
    <property type="match status" value="1"/>
</dbReference>
<dbReference type="InterPro" id="IPR011012">
    <property type="entry name" value="Longin-like_dom_sf"/>
</dbReference>
<dbReference type="PRINTS" id="PR00219">
    <property type="entry name" value="SYNAPTOBREVN"/>
</dbReference>
<comment type="subcellular location">
    <subcellularLocation>
        <location evidence="8">Endomembrane system</location>
        <topology evidence="8">Lipid-anchor</topology>
        <orientation evidence="8">Cytoplasmic side</orientation>
    </subcellularLocation>
</comment>
<evidence type="ECO:0000256" key="7">
    <source>
        <dbReference type="ARBA" id="ARBA00026133"/>
    </source>
</evidence>
<evidence type="ECO:0000313" key="12">
    <source>
        <dbReference type="EMBL" id="KAJ1724571.1"/>
    </source>
</evidence>
<dbReference type="GO" id="GO:0016020">
    <property type="term" value="C:membrane"/>
    <property type="evidence" value="ECO:0007669"/>
    <property type="project" value="InterPro"/>
</dbReference>
<dbReference type="SMART" id="SM01270">
    <property type="entry name" value="Longin"/>
    <property type="match status" value="1"/>
</dbReference>
<feature type="domain" description="V-SNARE coiled-coil homology" evidence="11">
    <location>
        <begin position="148"/>
        <end position="208"/>
    </location>
</feature>
<dbReference type="Gene3D" id="1.20.5.110">
    <property type="match status" value="1"/>
</dbReference>
<keyword evidence="3" id="KW-0472">Membrane</keyword>
<evidence type="ECO:0000256" key="2">
    <source>
        <dbReference type="ARBA" id="ARBA00022481"/>
    </source>
</evidence>
<dbReference type="PROSITE" id="PS50859">
    <property type="entry name" value="LONGIN"/>
    <property type="match status" value="1"/>
</dbReference>
<keyword evidence="5" id="KW-0449">Lipoprotein</keyword>
<keyword evidence="6" id="KW-0636">Prenylation</keyword>
<dbReference type="Pfam" id="PF13774">
    <property type="entry name" value="Longin"/>
    <property type="match status" value="1"/>
</dbReference>
<evidence type="ECO:0000256" key="4">
    <source>
        <dbReference type="ARBA" id="ARBA00023139"/>
    </source>
</evidence>
<dbReference type="EMBL" id="JANBOJ010000027">
    <property type="protein sequence ID" value="KAJ1724571.1"/>
    <property type="molecule type" value="Genomic_DNA"/>
</dbReference>
<evidence type="ECO:0000259" key="10">
    <source>
        <dbReference type="PROSITE" id="PS50859"/>
    </source>
</evidence>
<dbReference type="SUPFAM" id="SSF64356">
    <property type="entry name" value="SNARE-like"/>
    <property type="match status" value="1"/>
</dbReference>
<evidence type="ECO:0000256" key="3">
    <source>
        <dbReference type="ARBA" id="ARBA00023136"/>
    </source>
</evidence>
<sequence length="208" mass="23158">MKVFNLAVIRVTDERDAQGQRQPSTIVCSASDLSSFSFFQRGSVAEFMDFMSTTVAERTAVGQRQAVSDKEHGEHVVYAYRAPGNLCATVLTDKEYPDRVALSLASRLLDEVQKEFPAEKLRTTSTRLESTVAAEFIGKYQDPKQADSIMKVQQELEETKAVLHKTIEGILERGTKLESLVDRSNQLSSSSKAFYKTAQKTNSCCVVM</sequence>
<gene>
    <name evidence="12" type="primary">YKT6</name>
    <name evidence="12" type="ORF">LPJ53_001161</name>
</gene>
<dbReference type="Pfam" id="PF00957">
    <property type="entry name" value="Synaptobrevin"/>
    <property type="match status" value="1"/>
</dbReference>
<comment type="similarity">
    <text evidence="1">Belongs to the synaptobrevin family.</text>
</comment>
<dbReference type="PANTHER" id="PTHR45806:SF1">
    <property type="entry name" value="SYNAPTOBREVIN HOMOLOG YKT6"/>
    <property type="match status" value="1"/>
</dbReference>
<keyword evidence="4" id="KW-0564">Palmitate</keyword>
<name>A0A9W8CUD5_9FUNG</name>
<feature type="domain" description="Longin" evidence="10">
    <location>
        <begin position="7"/>
        <end position="140"/>
    </location>
</feature>
<protein>
    <recommendedName>
        <fullName evidence="7">Synaptobrevin homolog YKT6</fullName>
    </recommendedName>
</protein>
<evidence type="ECO:0000259" key="11">
    <source>
        <dbReference type="PROSITE" id="PS50892"/>
    </source>
</evidence>
<dbReference type="GO" id="GO:0005484">
    <property type="term" value="F:SNAP receptor activity"/>
    <property type="evidence" value="ECO:0007669"/>
    <property type="project" value="TreeGrafter"/>
</dbReference>
<organism evidence="12 13">
    <name type="scientific">Coemansia erecta</name>
    <dbReference type="NCBI Taxonomy" id="147472"/>
    <lineage>
        <taxon>Eukaryota</taxon>
        <taxon>Fungi</taxon>
        <taxon>Fungi incertae sedis</taxon>
        <taxon>Zoopagomycota</taxon>
        <taxon>Kickxellomycotina</taxon>
        <taxon>Kickxellomycetes</taxon>
        <taxon>Kickxellales</taxon>
        <taxon>Kickxellaceae</taxon>
        <taxon>Coemansia</taxon>
    </lineage>
</organism>
<dbReference type="GO" id="GO:0005794">
    <property type="term" value="C:Golgi apparatus"/>
    <property type="evidence" value="ECO:0007669"/>
    <property type="project" value="TreeGrafter"/>
</dbReference>
<dbReference type="InterPro" id="IPR001388">
    <property type="entry name" value="Synaptobrevin-like"/>
</dbReference>
<accession>A0A9W8CUD5</accession>
<evidence type="ECO:0000256" key="5">
    <source>
        <dbReference type="ARBA" id="ARBA00023288"/>
    </source>
</evidence>
<keyword evidence="9" id="KW-0175">Coiled coil</keyword>
<reference evidence="12" key="1">
    <citation type="submission" date="2022-07" db="EMBL/GenBank/DDBJ databases">
        <title>Phylogenomic reconstructions and comparative analyses of Kickxellomycotina fungi.</title>
        <authorList>
            <person name="Reynolds N.K."/>
            <person name="Stajich J.E."/>
            <person name="Barry K."/>
            <person name="Grigoriev I.V."/>
            <person name="Crous P."/>
            <person name="Smith M.E."/>
        </authorList>
    </citation>
    <scope>NUCLEOTIDE SEQUENCE</scope>
    <source>
        <strain evidence="12">NBRC 32514</strain>
    </source>
</reference>
<dbReference type="Proteomes" id="UP001149813">
    <property type="component" value="Unassembled WGS sequence"/>
</dbReference>
<dbReference type="OrthoDB" id="27923at2759"/>
<evidence type="ECO:0000256" key="6">
    <source>
        <dbReference type="ARBA" id="ARBA00023289"/>
    </source>
</evidence>
<proteinExistence type="inferred from homology"/>
<keyword evidence="2" id="KW-0488">Methylation</keyword>
<evidence type="ECO:0000313" key="13">
    <source>
        <dbReference type="Proteomes" id="UP001149813"/>
    </source>
</evidence>